<protein>
    <recommendedName>
        <fullName evidence="1">DDE-1 domain-containing protein</fullName>
    </recommendedName>
</protein>
<dbReference type="InterPro" id="IPR004875">
    <property type="entry name" value="DDE_SF_endonuclease_dom"/>
</dbReference>
<gene>
    <name evidence="2" type="ORF">PR048_014399</name>
</gene>
<dbReference type="Gene3D" id="3.30.420.10">
    <property type="entry name" value="Ribonuclease H-like superfamily/Ribonuclease H"/>
    <property type="match status" value="1"/>
</dbReference>
<evidence type="ECO:0000259" key="1">
    <source>
        <dbReference type="Pfam" id="PF03184"/>
    </source>
</evidence>
<feature type="domain" description="DDE-1" evidence="1">
    <location>
        <begin position="129"/>
        <end position="207"/>
    </location>
</feature>
<evidence type="ECO:0000313" key="2">
    <source>
        <dbReference type="EMBL" id="KAJ8882588.1"/>
    </source>
</evidence>
<comment type="caution">
    <text evidence="2">The sequence shown here is derived from an EMBL/GenBank/DDBJ whole genome shotgun (WGS) entry which is preliminary data.</text>
</comment>
<dbReference type="InterPro" id="IPR036397">
    <property type="entry name" value="RNaseH_sf"/>
</dbReference>
<dbReference type="Pfam" id="PF03184">
    <property type="entry name" value="DDE_1"/>
    <property type="match status" value="1"/>
</dbReference>
<name>A0ABQ9HE47_9NEOP</name>
<accession>A0ABQ9HE47</accession>
<dbReference type="Proteomes" id="UP001159363">
    <property type="component" value="Chromosome 4"/>
</dbReference>
<proteinExistence type="predicted"/>
<organism evidence="2 3">
    <name type="scientific">Dryococelus australis</name>
    <dbReference type="NCBI Taxonomy" id="614101"/>
    <lineage>
        <taxon>Eukaryota</taxon>
        <taxon>Metazoa</taxon>
        <taxon>Ecdysozoa</taxon>
        <taxon>Arthropoda</taxon>
        <taxon>Hexapoda</taxon>
        <taxon>Insecta</taxon>
        <taxon>Pterygota</taxon>
        <taxon>Neoptera</taxon>
        <taxon>Polyneoptera</taxon>
        <taxon>Phasmatodea</taxon>
        <taxon>Verophasmatodea</taxon>
        <taxon>Anareolatae</taxon>
        <taxon>Phasmatidae</taxon>
        <taxon>Eurycanthinae</taxon>
        <taxon>Dryococelus</taxon>
    </lineage>
</organism>
<keyword evidence="3" id="KW-1185">Reference proteome</keyword>
<evidence type="ECO:0000313" key="3">
    <source>
        <dbReference type="Proteomes" id="UP001159363"/>
    </source>
</evidence>
<sequence>MSDYGSSIDETYRCYVVHSYLDKLGRKVSTFKKNVPGKDRAAVDENVMTDYIFNLAETLEEVDPSNVYNYDETNLTDNPGSKKVVTKRGLKYPEAVCNASKANISIMMYGSATGELLAPYAVYRSKHLVFESWVMSIMLPVLRNKEGKNVIGHNPPSHTTSTVLKECKRNNTSFLCLPPNSTHLSQPLYVAFFHPTKCEWRKILREYNSVQLD</sequence>
<reference evidence="2 3" key="1">
    <citation type="submission" date="2023-02" db="EMBL/GenBank/DDBJ databases">
        <title>LHISI_Scaffold_Assembly.</title>
        <authorList>
            <person name="Stuart O.P."/>
            <person name="Cleave R."/>
            <person name="Magrath M.J.L."/>
            <person name="Mikheyev A.S."/>
        </authorList>
    </citation>
    <scope>NUCLEOTIDE SEQUENCE [LARGE SCALE GENOMIC DNA]</scope>
    <source>
        <strain evidence="2">Daus_M_001</strain>
        <tissue evidence="2">Leg muscle</tissue>
    </source>
</reference>
<dbReference type="EMBL" id="JARBHB010000005">
    <property type="protein sequence ID" value="KAJ8882588.1"/>
    <property type="molecule type" value="Genomic_DNA"/>
</dbReference>